<keyword evidence="7" id="KW-1133">Transmembrane helix</keyword>
<dbReference type="InterPro" id="IPR012341">
    <property type="entry name" value="6hp_glycosidase-like_sf"/>
</dbReference>
<comment type="similarity">
    <text evidence="1 6">Belongs to the glycosyl hydrolase 8 (cellulase D) family.</text>
</comment>
<feature type="active site" description="Nucleophile" evidence="5">
    <location>
        <position position="131"/>
    </location>
</feature>
<dbReference type="EMBL" id="JAFLVT010000018">
    <property type="protein sequence ID" value="MBO0450375.1"/>
    <property type="molecule type" value="Genomic_DNA"/>
</dbReference>
<dbReference type="InterPro" id="IPR002037">
    <property type="entry name" value="Glyco_hydro_8"/>
</dbReference>
<evidence type="ECO:0000256" key="5">
    <source>
        <dbReference type="PROSITE-ProRule" id="PRU10058"/>
    </source>
</evidence>
<keyword evidence="7" id="KW-0472">Membrane</keyword>
<evidence type="ECO:0000256" key="6">
    <source>
        <dbReference type="RuleBase" id="RU361167"/>
    </source>
</evidence>
<gene>
    <name evidence="8" type="ORF">JZO76_12680</name>
</gene>
<keyword evidence="7" id="KW-0812">Transmembrane</keyword>
<dbReference type="PRINTS" id="PR00735">
    <property type="entry name" value="GLHYDRLASE8"/>
</dbReference>
<evidence type="ECO:0000256" key="7">
    <source>
        <dbReference type="SAM" id="Phobius"/>
    </source>
</evidence>
<keyword evidence="3 6" id="KW-0378">Hydrolase</keyword>
<evidence type="ECO:0000313" key="9">
    <source>
        <dbReference type="Proteomes" id="UP000664256"/>
    </source>
</evidence>
<accession>A0ABS3HBU5</accession>
<dbReference type="Gene3D" id="1.50.10.10">
    <property type="match status" value="1"/>
</dbReference>
<dbReference type="PROSITE" id="PS00812">
    <property type="entry name" value="GLYCOSYL_HYDROL_F8"/>
    <property type="match status" value="1"/>
</dbReference>
<evidence type="ECO:0000313" key="8">
    <source>
        <dbReference type="EMBL" id="MBO0450375.1"/>
    </source>
</evidence>
<keyword evidence="4 6" id="KW-0326">Glycosidase</keyword>
<keyword evidence="9" id="KW-1185">Reference proteome</keyword>
<proteinExistence type="inferred from homology"/>
<evidence type="ECO:0000256" key="4">
    <source>
        <dbReference type="ARBA" id="ARBA00023295"/>
    </source>
</evidence>
<keyword evidence="6" id="KW-0119">Carbohydrate metabolism</keyword>
<dbReference type="InterPro" id="IPR008928">
    <property type="entry name" value="6-hairpin_glycosidase_sf"/>
</dbReference>
<dbReference type="RefSeq" id="WP_206905195.1">
    <property type="nucleotide sequence ID" value="NZ_JAFLVT010000018.1"/>
</dbReference>
<comment type="caution">
    <text evidence="8">The sequence shown here is derived from an EMBL/GenBank/DDBJ whole genome shotgun (WGS) entry which is preliminary data.</text>
</comment>
<evidence type="ECO:0000256" key="1">
    <source>
        <dbReference type="ARBA" id="ARBA00009209"/>
    </source>
</evidence>
<dbReference type="Pfam" id="PF01270">
    <property type="entry name" value="Glyco_hydro_8"/>
    <property type="match status" value="1"/>
</dbReference>
<keyword evidence="2" id="KW-0732">Signal</keyword>
<dbReference type="InterPro" id="IPR019834">
    <property type="entry name" value="Glyco_hydro_8_CS"/>
</dbReference>
<keyword evidence="6" id="KW-0624">Polysaccharide degradation</keyword>
<evidence type="ECO:0000256" key="3">
    <source>
        <dbReference type="ARBA" id="ARBA00022801"/>
    </source>
</evidence>
<feature type="transmembrane region" description="Helical" evidence="7">
    <location>
        <begin position="6"/>
        <end position="27"/>
    </location>
</feature>
<organism evidence="8 9">
    <name type="scientific">Candidatus Enterococcus myersii</name>
    <dbReference type="NCBI Taxonomy" id="2815322"/>
    <lineage>
        <taxon>Bacteria</taxon>
        <taxon>Bacillati</taxon>
        <taxon>Bacillota</taxon>
        <taxon>Bacilli</taxon>
        <taxon>Lactobacillales</taxon>
        <taxon>Enterococcaceae</taxon>
        <taxon>Enterococcus</taxon>
    </lineage>
</organism>
<protein>
    <recommendedName>
        <fullName evidence="6">Glucanase</fullName>
        <ecNumber evidence="6">3.2.1.-</ecNumber>
    </recommendedName>
</protein>
<name>A0ABS3HBU5_9ENTE</name>
<reference evidence="8 9" key="1">
    <citation type="submission" date="2021-03" db="EMBL/GenBank/DDBJ databases">
        <title>Enterococcal diversity collection.</title>
        <authorList>
            <person name="Gilmore M.S."/>
            <person name="Schwartzman J."/>
            <person name="Van Tyne D."/>
            <person name="Martin M."/>
            <person name="Earl A.M."/>
            <person name="Manson A.L."/>
            <person name="Straub T."/>
            <person name="Salamzade R."/>
            <person name="Saavedra J."/>
            <person name="Lebreton F."/>
            <person name="Prichula J."/>
            <person name="Schaufler K."/>
            <person name="Gaca A."/>
            <person name="Sgardioli B."/>
            <person name="Wagenaar J."/>
            <person name="Strong T."/>
        </authorList>
    </citation>
    <scope>NUCLEOTIDE SEQUENCE [LARGE SCALE GENOMIC DNA]</scope>
    <source>
        <strain evidence="8 9">MJM12</strain>
    </source>
</reference>
<evidence type="ECO:0000256" key="2">
    <source>
        <dbReference type="ARBA" id="ARBA00022729"/>
    </source>
</evidence>
<dbReference type="EC" id="3.2.1.-" evidence="6"/>
<dbReference type="SUPFAM" id="SSF48208">
    <property type="entry name" value="Six-hairpin glycosidases"/>
    <property type="match status" value="1"/>
</dbReference>
<sequence>MKKKPLVLWGIAAILLVSYVAILFMAIKDNRAHIQQKMYDDWREHYLVSSKQGDIVNTAAKGKTALSEAQGYGMVIVTLAAEKGFAKEADFEKLYRYYTHYQISEKKPLMQWRQAETKKGWVSDSKHNATDGDLDIAYSLLMASKLWPNSKHDYKTAAQNLLQAIKAYNYNPHTGFLTVGDWATVDEKASQILRPSDIMPGYFDAFYKFTGDRFWQQLNDRGIELLQQLSAQHKTGLMPDFAWIKDNRVIAAKANEVNNKYDGDYSANACRIPLRLAQSNDKRLAPILSKMLRFFEKENMVFAGYNLKGKALVDYQNQSFSAPVLVGAYHEDPYSGLVTSQKWVIQEPIHGQNYYDETLKVLSVLEMYKNLDVK</sequence>
<dbReference type="Proteomes" id="UP000664256">
    <property type="component" value="Unassembled WGS sequence"/>
</dbReference>